<sequence>MRNWSNYTLILMVCCLLLSCGIRKGLNDVPDFTGMDSTVPKVEIVNDSLRITKRGFLSKNKQQLWELYVSGDPYQVGLNTGALTAELYQKQETVFFSKVEEFVPAGFKQKLLIRALKYYNRDLYKYIPNEYKVEIYGISKYATTHFDFLGSSYQRNLYLHGAHDIGHAFQDLALVGCTSLAVWGDNSADGELLIGRNFDFYAGDEFAENKIIAFVRPEQGNAFMSVTWGGMIGIVSGMNEKGLTVTLNAGKSSIPLKAKTPISVVAREILQYADNIEQAIKIAKTKKVFVSESIMIGSAEDRKAVLIEIAPKNFGVYDVANSSALICSNHFQGEAFKADKRNQKQIEESHSQYRWDKVNEYINNSEALTPQKMVDILRDTKGLNGKELGYGNEKALNQLLAHHGIVFQPEKRLVWVSSNPYQLGEFVAYDLTKIFSDEPTVYHLGVDSLTIAKDKFIKTKAFKDYERYRVEDRIFQKRIEDREEVSQEYIVMYQQLNPDYWVVYYRAGLYYLKNKQYAKAREQFNLALTKEVTTLPAEKRIRKYLKKIRNK</sequence>
<evidence type="ECO:0000259" key="1">
    <source>
        <dbReference type="Pfam" id="PF03417"/>
    </source>
</evidence>
<organism evidence="2 3">
    <name type="scientific">Myroides pelagicus</name>
    <dbReference type="NCBI Taxonomy" id="270914"/>
    <lineage>
        <taxon>Bacteria</taxon>
        <taxon>Pseudomonadati</taxon>
        <taxon>Bacteroidota</taxon>
        <taxon>Flavobacteriia</taxon>
        <taxon>Flavobacteriales</taxon>
        <taxon>Flavobacteriaceae</taxon>
        <taxon>Myroides</taxon>
    </lineage>
</organism>
<dbReference type="PROSITE" id="PS51257">
    <property type="entry name" value="PROKAR_LIPOPROTEIN"/>
    <property type="match status" value="1"/>
</dbReference>
<name>A0A7K1GKP3_9FLAO</name>
<dbReference type="EMBL" id="WMJY01000009">
    <property type="protein sequence ID" value="MTH29437.1"/>
    <property type="molecule type" value="Genomic_DNA"/>
</dbReference>
<dbReference type="SUPFAM" id="SSF48452">
    <property type="entry name" value="TPR-like"/>
    <property type="match status" value="1"/>
</dbReference>
<dbReference type="InterPro" id="IPR011990">
    <property type="entry name" value="TPR-like_helical_dom_sf"/>
</dbReference>
<comment type="caution">
    <text evidence="2">The sequence shown here is derived from an EMBL/GenBank/DDBJ whole genome shotgun (WGS) entry which is preliminary data.</text>
</comment>
<dbReference type="InterPro" id="IPR005079">
    <property type="entry name" value="Peptidase_C45_hydrolase"/>
</dbReference>
<feature type="domain" description="Peptidase C45 hydrolase" evidence="1">
    <location>
        <begin position="189"/>
        <end position="415"/>
    </location>
</feature>
<accession>A0A7K1GKP3</accession>
<keyword evidence="2" id="KW-0808">Transferase</keyword>
<protein>
    <submittedName>
        <fullName evidence="2">Acyl-CoA--6-aminopenicillanic acid acyl-transferase</fullName>
    </submittedName>
</protein>
<dbReference type="AlphaFoldDB" id="A0A7K1GKP3"/>
<dbReference type="Gene3D" id="1.25.40.10">
    <property type="entry name" value="Tetratricopeptide repeat domain"/>
    <property type="match status" value="1"/>
</dbReference>
<evidence type="ECO:0000313" key="3">
    <source>
        <dbReference type="Proteomes" id="UP000488936"/>
    </source>
</evidence>
<dbReference type="PANTHER" id="PTHR35190:SF2">
    <property type="entry name" value="PROTEIN DCD1B"/>
    <property type="match status" value="1"/>
</dbReference>
<gene>
    <name evidence="2" type="ORF">GJV77_05810</name>
</gene>
<dbReference type="Proteomes" id="UP000488936">
    <property type="component" value="Unassembled WGS sequence"/>
</dbReference>
<dbReference type="GO" id="GO:0016740">
    <property type="term" value="F:transferase activity"/>
    <property type="evidence" value="ECO:0007669"/>
    <property type="project" value="UniProtKB-KW"/>
</dbReference>
<reference evidence="2 3" key="1">
    <citation type="journal article" date="2006" name="Int. J. Syst. Evol. Microbiol.">
        <title>Myroides pelagicus sp. nov., isolated from seawater in Thailand.</title>
        <authorList>
            <person name="Yoon J."/>
            <person name="Maneerat S."/>
            <person name="Kawai F."/>
            <person name="Yokota A."/>
        </authorList>
    </citation>
    <scope>NUCLEOTIDE SEQUENCE [LARGE SCALE GENOMIC DNA]</scope>
    <source>
        <strain evidence="2 3">SM1T</strain>
    </source>
</reference>
<dbReference type="Gene3D" id="3.60.60.10">
    <property type="entry name" value="Penicillin V Acylase, Chain A"/>
    <property type="match status" value="1"/>
</dbReference>
<dbReference type="RefSeq" id="WP_155035464.1">
    <property type="nucleotide sequence ID" value="NZ_JBHTIG010000012.1"/>
</dbReference>
<dbReference type="OrthoDB" id="5480874at2"/>
<dbReference type="InterPro" id="IPR047794">
    <property type="entry name" value="C45_proenzyme-like"/>
</dbReference>
<dbReference type="Pfam" id="PF03417">
    <property type="entry name" value="AAT"/>
    <property type="match status" value="1"/>
</dbReference>
<dbReference type="NCBIfam" id="NF040521">
    <property type="entry name" value="C45_proenzyme"/>
    <property type="match status" value="1"/>
</dbReference>
<evidence type="ECO:0000313" key="2">
    <source>
        <dbReference type="EMBL" id="MTH29437.1"/>
    </source>
</evidence>
<dbReference type="PANTHER" id="PTHR35190">
    <property type="entry name" value="PROTEIN DCD1B"/>
    <property type="match status" value="1"/>
</dbReference>
<proteinExistence type="predicted"/>
<keyword evidence="3" id="KW-1185">Reference proteome</keyword>
<dbReference type="InterPro" id="IPR047803">
    <property type="entry name" value="DCD1A/B-like"/>
</dbReference>